<protein>
    <submittedName>
        <fullName evidence="1">PIN domain-containing protein</fullName>
    </submittedName>
</protein>
<name>A0A139X5A8_9CYAN</name>
<comment type="caution">
    <text evidence="1">The sequence shown here is derived from an EMBL/GenBank/DDBJ whole genome shotgun (WGS) entry which is preliminary data.</text>
</comment>
<evidence type="ECO:0000313" key="1">
    <source>
        <dbReference type="EMBL" id="KYC39846.1"/>
    </source>
</evidence>
<dbReference type="OrthoDB" id="5624224at2"/>
<dbReference type="EMBL" id="ANNX02000031">
    <property type="protein sequence ID" value="KYC39846.1"/>
    <property type="molecule type" value="Genomic_DNA"/>
</dbReference>
<dbReference type="RefSeq" id="WP_017745735.1">
    <property type="nucleotide sequence ID" value="NZ_KQ976354.1"/>
</dbReference>
<organism evidence="1 2">
    <name type="scientific">Scytonema hofmannii PCC 7110</name>
    <dbReference type="NCBI Taxonomy" id="128403"/>
    <lineage>
        <taxon>Bacteria</taxon>
        <taxon>Bacillati</taxon>
        <taxon>Cyanobacteriota</taxon>
        <taxon>Cyanophyceae</taxon>
        <taxon>Nostocales</taxon>
        <taxon>Scytonemataceae</taxon>
        <taxon>Scytonema</taxon>
    </lineage>
</organism>
<dbReference type="STRING" id="128403.WA1_28155"/>
<keyword evidence="2" id="KW-1185">Reference proteome</keyword>
<sequence>MPLIYLDVCCFNRSFDVQDQERVRLETEAISLILERCEAGEWELLNSEVIDVELAQITDLERKQGIEILTSLSRTKVSLNENIQSRATFLQSLGIKLFDSLHIACAEAGRADIMLTVDYRLLRKTTSYQRELMVVVANPVTWLMEVLE</sequence>
<reference evidence="1 2" key="1">
    <citation type="journal article" date="2013" name="Genome Biol. Evol.">
        <title>Genomes of Stigonematalean cyanobacteria (subsection V) and the evolution of oxygenic photosynthesis from prokaryotes to plastids.</title>
        <authorList>
            <person name="Dagan T."/>
            <person name="Roettger M."/>
            <person name="Stucken K."/>
            <person name="Landan G."/>
            <person name="Koch R."/>
            <person name="Major P."/>
            <person name="Gould S.B."/>
            <person name="Goremykin V.V."/>
            <person name="Rippka R."/>
            <person name="Tandeau de Marsac N."/>
            <person name="Gugger M."/>
            <person name="Lockhart P.J."/>
            <person name="Allen J.F."/>
            <person name="Brune I."/>
            <person name="Maus I."/>
            <person name="Puhler A."/>
            <person name="Martin W.F."/>
        </authorList>
    </citation>
    <scope>NUCLEOTIDE SEQUENCE [LARGE SCALE GENOMIC DNA]</scope>
    <source>
        <strain evidence="1 2">PCC 7110</strain>
    </source>
</reference>
<dbReference type="Proteomes" id="UP000076925">
    <property type="component" value="Unassembled WGS sequence"/>
</dbReference>
<dbReference type="InterPro" id="IPR029060">
    <property type="entry name" value="PIN-like_dom_sf"/>
</dbReference>
<dbReference type="AlphaFoldDB" id="A0A139X5A8"/>
<accession>A0A139X5A8</accession>
<dbReference type="Gene3D" id="3.40.50.1010">
    <property type="entry name" value="5'-nuclease"/>
    <property type="match status" value="1"/>
</dbReference>
<gene>
    <name evidence="1" type="ORF">WA1_28155</name>
</gene>
<proteinExistence type="predicted"/>
<dbReference type="SUPFAM" id="SSF88723">
    <property type="entry name" value="PIN domain-like"/>
    <property type="match status" value="1"/>
</dbReference>
<evidence type="ECO:0000313" key="2">
    <source>
        <dbReference type="Proteomes" id="UP000076925"/>
    </source>
</evidence>